<dbReference type="PROSITE" id="PS00893">
    <property type="entry name" value="NUDIX_BOX"/>
    <property type="match status" value="1"/>
</dbReference>
<evidence type="ECO:0000256" key="1">
    <source>
        <dbReference type="ARBA" id="ARBA00001946"/>
    </source>
</evidence>
<proteinExistence type="predicted"/>
<dbReference type="Gene3D" id="3.90.79.10">
    <property type="entry name" value="Nucleoside Triphosphate Pyrophosphohydrolase"/>
    <property type="match status" value="1"/>
</dbReference>
<keyword evidence="2 4" id="KW-0378">Hydrolase</keyword>
<dbReference type="PANTHER" id="PTHR43046:SF14">
    <property type="entry name" value="MUTT_NUDIX FAMILY PROTEIN"/>
    <property type="match status" value="1"/>
</dbReference>
<dbReference type="EC" id="3.6.1.55" evidence="4"/>
<dbReference type="InterPro" id="IPR015797">
    <property type="entry name" value="NUDIX_hydrolase-like_dom_sf"/>
</dbReference>
<evidence type="ECO:0000313" key="4">
    <source>
        <dbReference type="EMBL" id="MBB4894162.1"/>
    </source>
</evidence>
<sequence>MISQEPMGTAAVITNGRGDYLLHLRDNIPGICDPGAWSLLGGGRDSDQESPADAIARELKEEAGLVLPDLLPYTVVTVQGPEGEGRITVFVGCWDGDAGELALTEGVMLHWFPAEMLPRLVMAAWARAVIEQHEQGRNGCG</sequence>
<dbReference type="PANTHER" id="PTHR43046">
    <property type="entry name" value="GDP-MANNOSE MANNOSYL HYDROLASE"/>
    <property type="match status" value="1"/>
</dbReference>
<reference evidence="4 5" key="1">
    <citation type="submission" date="2020-08" db="EMBL/GenBank/DDBJ databases">
        <title>Genomic Encyclopedia of Type Strains, Phase III (KMG-III): the genomes of soil and plant-associated and newly described type strains.</title>
        <authorList>
            <person name="Whitman W."/>
        </authorList>
    </citation>
    <scope>NUCLEOTIDE SEQUENCE [LARGE SCALE GENOMIC DNA]</scope>
    <source>
        <strain evidence="4 5">CECT 3266</strain>
    </source>
</reference>
<dbReference type="GO" id="GO:0035539">
    <property type="term" value="F:8-oxo-7,8-dihydrodeoxyguanosine triphosphate pyrophosphatase activity"/>
    <property type="evidence" value="ECO:0007669"/>
    <property type="project" value="UniProtKB-EC"/>
</dbReference>
<dbReference type="InterPro" id="IPR020084">
    <property type="entry name" value="NUDIX_hydrolase_CS"/>
</dbReference>
<dbReference type="AlphaFoldDB" id="A0A7W7LQ18"/>
<dbReference type="RefSeq" id="WP_343069598.1">
    <property type="nucleotide sequence ID" value="NZ_JACHJH010000004.1"/>
</dbReference>
<dbReference type="Proteomes" id="UP000556084">
    <property type="component" value="Unassembled WGS sequence"/>
</dbReference>
<gene>
    <name evidence="4" type="ORF">FHS39_003196</name>
</gene>
<dbReference type="InterPro" id="IPR000086">
    <property type="entry name" value="NUDIX_hydrolase_dom"/>
</dbReference>
<dbReference type="PROSITE" id="PS51462">
    <property type="entry name" value="NUDIX"/>
    <property type="match status" value="1"/>
</dbReference>
<organism evidence="4 5">
    <name type="scientific">Streptomyces olivoverticillatus</name>
    <dbReference type="NCBI Taxonomy" id="66427"/>
    <lineage>
        <taxon>Bacteria</taxon>
        <taxon>Bacillati</taxon>
        <taxon>Actinomycetota</taxon>
        <taxon>Actinomycetes</taxon>
        <taxon>Kitasatosporales</taxon>
        <taxon>Streptomycetaceae</taxon>
        <taxon>Streptomyces</taxon>
    </lineage>
</organism>
<evidence type="ECO:0000313" key="5">
    <source>
        <dbReference type="Proteomes" id="UP000556084"/>
    </source>
</evidence>
<keyword evidence="4" id="KW-0067">ATP-binding</keyword>
<protein>
    <submittedName>
        <fullName evidence="4">8-oxo-dGTP diphosphatase/ATP-binding cassette subfamily B protein</fullName>
        <ecNumber evidence="4">3.6.1.55</ecNumber>
    </submittedName>
</protein>
<name>A0A7W7LQ18_9ACTN</name>
<evidence type="ECO:0000259" key="3">
    <source>
        <dbReference type="PROSITE" id="PS51462"/>
    </source>
</evidence>
<evidence type="ECO:0000256" key="2">
    <source>
        <dbReference type="ARBA" id="ARBA00022801"/>
    </source>
</evidence>
<keyword evidence="4" id="KW-0547">Nucleotide-binding</keyword>
<comment type="caution">
    <text evidence="4">The sequence shown here is derived from an EMBL/GenBank/DDBJ whole genome shotgun (WGS) entry which is preliminary data.</text>
</comment>
<dbReference type="Pfam" id="PF00293">
    <property type="entry name" value="NUDIX"/>
    <property type="match status" value="1"/>
</dbReference>
<dbReference type="SUPFAM" id="SSF55811">
    <property type="entry name" value="Nudix"/>
    <property type="match status" value="1"/>
</dbReference>
<dbReference type="GO" id="GO:0005524">
    <property type="term" value="F:ATP binding"/>
    <property type="evidence" value="ECO:0007669"/>
    <property type="project" value="UniProtKB-KW"/>
</dbReference>
<comment type="cofactor">
    <cofactor evidence="1">
        <name>Mg(2+)</name>
        <dbReference type="ChEBI" id="CHEBI:18420"/>
    </cofactor>
</comment>
<keyword evidence="5" id="KW-1185">Reference proteome</keyword>
<feature type="domain" description="Nudix hydrolase" evidence="3">
    <location>
        <begin position="4"/>
        <end position="134"/>
    </location>
</feature>
<dbReference type="EMBL" id="JACHJH010000004">
    <property type="protein sequence ID" value="MBB4894162.1"/>
    <property type="molecule type" value="Genomic_DNA"/>
</dbReference>
<accession>A0A7W7LQ18</accession>